<proteinExistence type="predicted"/>
<evidence type="ECO:0000313" key="2">
    <source>
        <dbReference type="Proteomes" id="UP000820818"/>
    </source>
</evidence>
<sequence>MSSCGFTGKKNGSETVGCRALDVFFLSVLLLNYECKPYAEKVIRVGQVTAEFVCNRITVDRDTIRVFRRIAVFD</sequence>
<evidence type="ECO:0000313" key="1">
    <source>
        <dbReference type="EMBL" id="KAI9552919.1"/>
    </source>
</evidence>
<accession>A0AAD5KIC1</accession>
<protein>
    <submittedName>
        <fullName evidence="1">Uncharacterized protein</fullName>
    </submittedName>
</protein>
<dbReference type="EMBL" id="WJBH02000009">
    <property type="protein sequence ID" value="KAI9552919.1"/>
    <property type="molecule type" value="Genomic_DNA"/>
</dbReference>
<dbReference type="AlphaFoldDB" id="A0AAD5KIC1"/>
<name>A0AAD5KIC1_9CRUS</name>
<organism evidence="1 2">
    <name type="scientific">Daphnia sinensis</name>
    <dbReference type="NCBI Taxonomy" id="1820382"/>
    <lineage>
        <taxon>Eukaryota</taxon>
        <taxon>Metazoa</taxon>
        <taxon>Ecdysozoa</taxon>
        <taxon>Arthropoda</taxon>
        <taxon>Crustacea</taxon>
        <taxon>Branchiopoda</taxon>
        <taxon>Diplostraca</taxon>
        <taxon>Cladocera</taxon>
        <taxon>Anomopoda</taxon>
        <taxon>Daphniidae</taxon>
        <taxon>Daphnia</taxon>
        <taxon>Daphnia similis group</taxon>
    </lineage>
</organism>
<dbReference type="Proteomes" id="UP000820818">
    <property type="component" value="Linkage Group LG9"/>
</dbReference>
<reference evidence="1 2" key="1">
    <citation type="submission" date="2022-05" db="EMBL/GenBank/DDBJ databases">
        <title>A multi-omics perspective on studying reproductive biology in Daphnia sinensis.</title>
        <authorList>
            <person name="Jia J."/>
        </authorList>
    </citation>
    <scope>NUCLEOTIDE SEQUENCE [LARGE SCALE GENOMIC DNA]</scope>
    <source>
        <strain evidence="1 2">WSL</strain>
    </source>
</reference>
<comment type="caution">
    <text evidence="1">The sequence shown here is derived from an EMBL/GenBank/DDBJ whole genome shotgun (WGS) entry which is preliminary data.</text>
</comment>
<gene>
    <name evidence="1" type="ORF">GHT06_020803</name>
</gene>
<keyword evidence="2" id="KW-1185">Reference proteome</keyword>